<dbReference type="SUPFAM" id="SSF47781">
    <property type="entry name" value="RuvA domain 2-like"/>
    <property type="match status" value="1"/>
</dbReference>
<comment type="caution">
    <text evidence="11">The sequence shown here is derived from an EMBL/GenBank/DDBJ whole genome shotgun (WGS) entry which is preliminary data.</text>
</comment>
<dbReference type="Proteomes" id="UP000192758">
    <property type="component" value="Unassembled WGS sequence"/>
</dbReference>
<dbReference type="InterPro" id="IPR006166">
    <property type="entry name" value="ERCC4_domain"/>
</dbReference>
<evidence type="ECO:0000256" key="5">
    <source>
        <dbReference type="ARBA" id="ARBA00022763"/>
    </source>
</evidence>
<reference evidence="11 12" key="1">
    <citation type="journal article" date="2017" name="Environ. Microbiol.">
        <title>Decay of the glycolytic pathway and adaptation to intranuclear parasitism within Enterocytozoonidae microsporidia.</title>
        <authorList>
            <person name="Wiredu Boakye D."/>
            <person name="Jaroenlak P."/>
            <person name="Prachumwat A."/>
            <person name="Williams T.A."/>
            <person name="Bateman K.S."/>
            <person name="Itsathitphaisarn O."/>
            <person name="Sritunyalucksana K."/>
            <person name="Paszkiewicz K.H."/>
            <person name="Moore K.A."/>
            <person name="Stentiford G.D."/>
            <person name="Williams B.A."/>
        </authorList>
    </citation>
    <scope>NUCLEOTIDE SEQUENCE [LARGE SCALE GENOMIC DNA]</scope>
    <source>
        <strain evidence="11 12">TH1</strain>
    </source>
</reference>
<evidence type="ECO:0000313" key="11">
    <source>
        <dbReference type="EMBL" id="OQS55870.1"/>
    </source>
</evidence>
<evidence type="ECO:0000256" key="7">
    <source>
        <dbReference type="ARBA" id="ARBA00023125"/>
    </source>
</evidence>
<dbReference type="GO" id="GO:0000712">
    <property type="term" value="P:resolution of meiotic recombination intermediates"/>
    <property type="evidence" value="ECO:0007669"/>
    <property type="project" value="TreeGrafter"/>
</dbReference>
<dbReference type="GO" id="GO:0000724">
    <property type="term" value="P:double-strand break repair via homologous recombination"/>
    <property type="evidence" value="ECO:0007669"/>
    <property type="project" value="TreeGrafter"/>
</dbReference>
<keyword evidence="6" id="KW-0378">Hydrolase</keyword>
<organism evidence="11 12">
    <name type="scientific">Ecytonucleospora hepatopenaei</name>
    <dbReference type="NCBI Taxonomy" id="646526"/>
    <lineage>
        <taxon>Eukaryota</taxon>
        <taxon>Fungi</taxon>
        <taxon>Fungi incertae sedis</taxon>
        <taxon>Microsporidia</taxon>
        <taxon>Enterocytozoonidae</taxon>
        <taxon>Ecytonucleospora</taxon>
    </lineage>
</organism>
<evidence type="ECO:0000256" key="2">
    <source>
        <dbReference type="ARBA" id="ARBA00010015"/>
    </source>
</evidence>
<dbReference type="GO" id="GO:0003684">
    <property type="term" value="F:damaged DNA binding"/>
    <property type="evidence" value="ECO:0007669"/>
    <property type="project" value="TreeGrafter"/>
</dbReference>
<dbReference type="VEuPathDB" id="MicrosporidiaDB:EHP00_410"/>
<evidence type="ECO:0000256" key="3">
    <source>
        <dbReference type="ARBA" id="ARBA00022722"/>
    </source>
</evidence>
<dbReference type="GO" id="GO:0000110">
    <property type="term" value="C:nucleotide-excision repair factor 1 complex"/>
    <property type="evidence" value="ECO:0007669"/>
    <property type="project" value="TreeGrafter"/>
</dbReference>
<keyword evidence="7" id="KW-0238">DNA-binding</keyword>
<dbReference type="Pfam" id="PF02732">
    <property type="entry name" value="ERCC4"/>
    <property type="match status" value="1"/>
</dbReference>
<evidence type="ECO:0000256" key="9">
    <source>
        <dbReference type="ARBA" id="ARBA00023242"/>
    </source>
</evidence>
<dbReference type="Gene3D" id="1.10.150.20">
    <property type="entry name" value="5' to 3' exonuclease, C-terminal subdomain"/>
    <property type="match status" value="1"/>
</dbReference>
<dbReference type="CDD" id="cd20078">
    <property type="entry name" value="XPF_nuclease_XPF_euk"/>
    <property type="match status" value="1"/>
</dbReference>
<feature type="domain" description="ERCC4" evidence="10">
    <location>
        <begin position="500"/>
        <end position="583"/>
    </location>
</feature>
<keyword evidence="9" id="KW-0539">Nucleus</keyword>
<dbReference type="STRING" id="646526.A0A1W0E9F4"/>
<dbReference type="InterPro" id="IPR011335">
    <property type="entry name" value="Restrct_endonuc-II-like"/>
</dbReference>
<dbReference type="SMART" id="SM00891">
    <property type="entry name" value="ERCC4"/>
    <property type="match status" value="1"/>
</dbReference>
<keyword evidence="12" id="KW-1185">Reference proteome</keyword>
<evidence type="ECO:0000256" key="4">
    <source>
        <dbReference type="ARBA" id="ARBA00022759"/>
    </source>
</evidence>
<dbReference type="Gene3D" id="3.40.50.10130">
    <property type="match status" value="1"/>
</dbReference>
<accession>A0A1W0E9F4</accession>
<dbReference type="GO" id="GO:0000014">
    <property type="term" value="F:single-stranded DNA endodeoxyribonuclease activity"/>
    <property type="evidence" value="ECO:0007669"/>
    <property type="project" value="TreeGrafter"/>
</dbReference>
<keyword evidence="3" id="KW-0540">Nuclease</keyword>
<dbReference type="PANTHER" id="PTHR10150:SF0">
    <property type="entry name" value="DNA REPAIR ENDONUCLEASE XPF"/>
    <property type="match status" value="1"/>
</dbReference>
<keyword evidence="4" id="KW-0255">Endonuclease</keyword>
<protein>
    <submittedName>
        <fullName evidence="11">Mei-9</fullName>
    </submittedName>
</protein>
<comment type="subcellular location">
    <subcellularLocation>
        <location evidence="1">Nucleus</location>
    </subcellularLocation>
</comment>
<evidence type="ECO:0000256" key="8">
    <source>
        <dbReference type="ARBA" id="ARBA00023204"/>
    </source>
</evidence>
<dbReference type="InterPro" id="IPR010994">
    <property type="entry name" value="RuvA_2-like"/>
</dbReference>
<name>A0A1W0E9F4_9MICR</name>
<dbReference type="GO" id="GO:1901255">
    <property type="term" value="P:nucleotide-excision repair involved in interstrand cross-link repair"/>
    <property type="evidence" value="ECO:0007669"/>
    <property type="project" value="TreeGrafter"/>
</dbReference>
<evidence type="ECO:0000259" key="10">
    <source>
        <dbReference type="SMART" id="SM00891"/>
    </source>
</evidence>
<dbReference type="OrthoDB" id="361020at2759"/>
<gene>
    <name evidence="11" type="primary">mei-9</name>
    <name evidence="11" type="ORF">EHP00_410</name>
</gene>
<evidence type="ECO:0000256" key="1">
    <source>
        <dbReference type="ARBA" id="ARBA00004123"/>
    </source>
</evidence>
<evidence type="ECO:0000256" key="6">
    <source>
        <dbReference type="ARBA" id="ARBA00022801"/>
    </source>
</evidence>
<keyword evidence="5" id="KW-0227">DNA damage</keyword>
<sequence>MCEKQLKQKNNFLAFEEEVLTEINHRATLFISSKGIYFNGIVELLLNFYSNEYAFCLVLNATQKQKSIIIEHIRKRGSNKRILELSSESVVKRKEEYLLGGVFFVSSLCLITDFINGNISTEQISSFFVLNSHEIYENSPEAFLLFMFKEKNKLGMINAFSCAPLQINYKLEDFVEILQCRYVCLLPRFKETVKKSLKNMEIKYLYIRQTEEVEVLVCLSIQILNQILKNENKELFKDQMPSYLDAFLYKKWHKSENVVNFLVLINLIYNADPTTIYLFYKRMFEDQQAKQSGDVWILLDDSKLLYTKIEEYVGEHNFIEENCFINTQVQTNFDEESNSFENLNNKEDVDYQIDLNYAKNTKLKKLDKFVRSFLSSKVVVLVPNRISLEIIKNIFYGLKYVDVVSYFAFEFYEDMFDVAVLLSPDLRSLRHLEVLKTKTKVNFEVVQFVWKDSIEEQVFCMEKTVEEEKMKSFIKEKQNMALTERCKKIIIDEEDEEKYNIFVDQRETRAKLPFVLYKAGNILRLEVLLVGDYEFMVGNKKVLVERKSISDFISSTNTDRLYLQSKNMVASCDHPILLLEFSGRKTPTFYAHEKFNVYGQVISAKKSLVLKLCSLLYTFPKLKIIWSNDEILTATYFRDVQKGKNAFLQDNKKVSHTNNDFFDLLMLIPGINKRNYQNVILSFKNLEDLVLSSEKQLCKCIGNESGKQVYLFLNQKF</sequence>
<proteinExistence type="inferred from homology"/>
<dbReference type="PANTHER" id="PTHR10150">
    <property type="entry name" value="DNA REPAIR ENDONUCLEASE XPF"/>
    <property type="match status" value="1"/>
</dbReference>
<evidence type="ECO:0000313" key="12">
    <source>
        <dbReference type="Proteomes" id="UP000192758"/>
    </source>
</evidence>
<dbReference type="EMBL" id="MNPJ01000001">
    <property type="protein sequence ID" value="OQS55870.1"/>
    <property type="molecule type" value="Genomic_DNA"/>
</dbReference>
<comment type="similarity">
    <text evidence="2">Belongs to the XPF family.</text>
</comment>
<keyword evidence="8" id="KW-0234">DNA repair</keyword>
<dbReference type="GO" id="GO:0003697">
    <property type="term" value="F:single-stranded DNA binding"/>
    <property type="evidence" value="ECO:0007669"/>
    <property type="project" value="TreeGrafter"/>
</dbReference>
<dbReference type="SUPFAM" id="SSF52980">
    <property type="entry name" value="Restriction endonuclease-like"/>
    <property type="match status" value="1"/>
</dbReference>
<dbReference type="InterPro" id="IPR047520">
    <property type="entry name" value="XPF_nuclease"/>
</dbReference>
<dbReference type="AlphaFoldDB" id="A0A1W0E9F4"/>